<feature type="non-terminal residue" evidence="1">
    <location>
        <position position="344"/>
    </location>
</feature>
<dbReference type="EMBL" id="LJCR01002395">
    <property type="protein sequence ID" value="KPV48787.1"/>
    <property type="molecule type" value="Genomic_DNA"/>
</dbReference>
<name>A0A0P9CRV8_9CHLR</name>
<dbReference type="AlphaFoldDB" id="A0A0P9CRV8"/>
<protein>
    <recommendedName>
        <fullName evidence="3">Bacterial Ig-like domain-containing protein</fullName>
    </recommendedName>
</protein>
<reference evidence="1 2" key="1">
    <citation type="submission" date="2015-09" db="EMBL/GenBank/DDBJ databases">
        <title>Draft genome sequence of Kouleothrix aurantiaca JCM 19913.</title>
        <authorList>
            <person name="Hemp J."/>
        </authorList>
    </citation>
    <scope>NUCLEOTIDE SEQUENCE [LARGE SCALE GENOMIC DNA]</scope>
    <source>
        <strain evidence="1 2">COM-B</strain>
    </source>
</reference>
<evidence type="ECO:0008006" key="3">
    <source>
        <dbReference type="Google" id="ProtNLM"/>
    </source>
</evidence>
<dbReference type="Proteomes" id="UP000050509">
    <property type="component" value="Unassembled WGS sequence"/>
</dbReference>
<dbReference type="Gene3D" id="2.60.40.10">
    <property type="entry name" value="Immunoglobulins"/>
    <property type="match status" value="2"/>
</dbReference>
<evidence type="ECO:0000313" key="2">
    <source>
        <dbReference type="Proteomes" id="UP000050509"/>
    </source>
</evidence>
<gene>
    <name evidence="1" type="ORF">SE17_36185</name>
</gene>
<accession>A0A0P9CRV8</accession>
<sequence length="344" mass="33950">MLDKKGPDVSGMALTPPASNGTVAVAIQATASDAANGNSNVVAAEYTIDGGAAQAMSVSASAPTASLNATIAQATMNALTAGNHTISIRARDALNNWGTPNTITLLVDKTGPAAPTLVSASPNPNNGTTPFNSSVNAVRMFATLSDAATAIATGEGFIDTLGAQGAGFPFQAVDGVFNSSNEPAYADIPLPTVSLLASGNHTLYVRGKDTAGNWGPATSITLVIDKIGPTISGNVTLTPSATNNTAVAISATASDAANGNINIVAAEYFIDTAGANGTGTAMTVGTAAPTAAINGTISAATVSALTAGSHTVYVHAKDAAGNWGATSSATLRVDRTPPTFSGIT</sequence>
<organism evidence="1 2">
    <name type="scientific">Kouleothrix aurantiaca</name>
    <dbReference type="NCBI Taxonomy" id="186479"/>
    <lineage>
        <taxon>Bacteria</taxon>
        <taxon>Bacillati</taxon>
        <taxon>Chloroflexota</taxon>
        <taxon>Chloroflexia</taxon>
        <taxon>Chloroflexales</taxon>
        <taxon>Roseiflexineae</taxon>
        <taxon>Roseiflexaceae</taxon>
        <taxon>Kouleothrix</taxon>
    </lineage>
</organism>
<evidence type="ECO:0000313" key="1">
    <source>
        <dbReference type="EMBL" id="KPV48787.1"/>
    </source>
</evidence>
<dbReference type="InterPro" id="IPR013783">
    <property type="entry name" value="Ig-like_fold"/>
</dbReference>
<proteinExistence type="predicted"/>
<comment type="caution">
    <text evidence="1">The sequence shown here is derived from an EMBL/GenBank/DDBJ whole genome shotgun (WGS) entry which is preliminary data.</text>
</comment>
<keyword evidence="2" id="KW-1185">Reference proteome</keyword>